<dbReference type="PANTHER" id="PTHR13822:SF7">
    <property type="entry name" value="ATP SYNTHASE SUBUNIT DELTA, MITOCHONDRIAL"/>
    <property type="match status" value="1"/>
</dbReference>
<name>A0A1E5R646_9ASCO</name>
<dbReference type="CDD" id="cd12152">
    <property type="entry name" value="F1-ATPase_delta"/>
    <property type="match status" value="1"/>
</dbReference>
<keyword evidence="9" id="KW-0496">Mitochondrion</keyword>
<sequence>MFSLRTTALRSLRRTYATEGAAENVLKLQFAVPYNTFYQSSPVKQVNIPLESGRAGILANHVPVVEQLSSGIVEVFETDASQPGKKFFISSGFASVQPDSTLNITCAEAFELDSFDLSKVQSLKSEAEKNLNNADQIIATDAKIQFDILSKLEAELK</sequence>
<feature type="domain" description="ATP synthase F1 complex delta/epsilon subunit N-terminal" evidence="15">
    <location>
        <begin position="26"/>
        <end position="100"/>
    </location>
</feature>
<evidence type="ECO:0000256" key="13">
    <source>
        <dbReference type="ARBA" id="ARBA00031669"/>
    </source>
</evidence>
<evidence type="ECO:0000256" key="4">
    <source>
        <dbReference type="ARBA" id="ARBA00022448"/>
    </source>
</evidence>
<keyword evidence="12" id="KW-0066">ATP synthesis</keyword>
<dbReference type="GO" id="GO:0046933">
    <property type="term" value="F:proton-transporting ATP synthase activity, rotational mechanism"/>
    <property type="evidence" value="ECO:0007669"/>
    <property type="project" value="InterPro"/>
</dbReference>
<dbReference type="InterPro" id="IPR036771">
    <property type="entry name" value="ATPsynth_dsu/esu_N"/>
</dbReference>
<dbReference type="GO" id="GO:0005743">
    <property type="term" value="C:mitochondrial inner membrane"/>
    <property type="evidence" value="ECO:0007669"/>
    <property type="project" value="UniProtKB-SubCell"/>
</dbReference>
<dbReference type="Pfam" id="PF02823">
    <property type="entry name" value="ATP-synt_DE_N"/>
    <property type="match status" value="1"/>
</dbReference>
<dbReference type="FunFam" id="2.60.15.10:FF:000003">
    <property type="entry name" value="ATP synthase subunit delta, mitochondrial"/>
    <property type="match status" value="1"/>
</dbReference>
<dbReference type="GO" id="GO:0045259">
    <property type="term" value="C:proton-transporting ATP synthase complex"/>
    <property type="evidence" value="ECO:0007669"/>
    <property type="project" value="UniProtKB-KW"/>
</dbReference>
<comment type="caution">
    <text evidence="16">The sequence shown here is derived from an EMBL/GenBank/DDBJ whole genome shotgun (WGS) entry which is preliminary data.</text>
</comment>
<dbReference type="AlphaFoldDB" id="A0A1E5R646"/>
<comment type="function">
    <text evidence="14">Mitochondrial membrane ATP synthase (F(1)F(0) ATP synthase or Complex V) produces ATP from ADP in the presence of a proton gradient across the membrane which is generated by electron transport complexes of the respiratory chain. F-type ATPases consist of two structural domains, F(1) - containing the extramembraneous catalytic core, and F(0) - containing the membrane proton channel, linked together by a central stalk and a peripheral stalk. During catalysis, ATP turnover in the catalytic domain of F(1) is coupled via a rotary mechanism of the central stalk subunits to proton translocation. Part of the complex F(1) domain and of the central stalk which is part of the complex rotary element. Rotation of the central stalk against the surrounding alpha(3)beta(3) subunits leads to hydrolysis of ATP in three separate catalytic sites on the beta subunits.</text>
</comment>
<keyword evidence="17" id="KW-1185">Reference proteome</keyword>
<gene>
    <name evidence="16" type="ORF">AWRI3578_g3527</name>
</gene>
<proteinExistence type="inferred from homology"/>
<keyword evidence="5" id="KW-0375">Hydrogen ion transport</keyword>
<evidence type="ECO:0000256" key="6">
    <source>
        <dbReference type="ARBA" id="ARBA00022792"/>
    </source>
</evidence>
<keyword evidence="7" id="KW-0809">Transit peptide</keyword>
<evidence type="ECO:0000256" key="11">
    <source>
        <dbReference type="ARBA" id="ARBA00023196"/>
    </source>
</evidence>
<keyword evidence="8" id="KW-0406">Ion transport</keyword>
<evidence type="ECO:0000259" key="15">
    <source>
        <dbReference type="Pfam" id="PF02823"/>
    </source>
</evidence>
<evidence type="ECO:0000256" key="8">
    <source>
        <dbReference type="ARBA" id="ARBA00023065"/>
    </source>
</evidence>
<keyword evidence="4" id="KW-0813">Transport</keyword>
<evidence type="ECO:0000256" key="3">
    <source>
        <dbReference type="ARBA" id="ARBA00016960"/>
    </source>
</evidence>
<dbReference type="InterPro" id="IPR001469">
    <property type="entry name" value="ATP_synth_F1_dsu/esu"/>
</dbReference>
<dbReference type="Gene3D" id="2.60.15.10">
    <property type="entry name" value="F0F1 ATP synthase delta/epsilon subunit, N-terminal"/>
    <property type="match status" value="1"/>
</dbReference>
<evidence type="ECO:0000256" key="5">
    <source>
        <dbReference type="ARBA" id="ARBA00022781"/>
    </source>
</evidence>
<keyword evidence="11" id="KW-0139">CF(1)</keyword>
<dbReference type="InterPro" id="IPR020546">
    <property type="entry name" value="ATP_synth_F1_dsu/esu_N"/>
</dbReference>
<evidence type="ECO:0000256" key="12">
    <source>
        <dbReference type="ARBA" id="ARBA00023310"/>
    </source>
</evidence>
<organism evidence="16 17">
    <name type="scientific">Hanseniaspora opuntiae</name>
    <dbReference type="NCBI Taxonomy" id="211096"/>
    <lineage>
        <taxon>Eukaryota</taxon>
        <taxon>Fungi</taxon>
        <taxon>Dikarya</taxon>
        <taxon>Ascomycota</taxon>
        <taxon>Saccharomycotina</taxon>
        <taxon>Saccharomycetes</taxon>
        <taxon>Saccharomycodales</taxon>
        <taxon>Saccharomycodaceae</taxon>
        <taxon>Hanseniaspora</taxon>
    </lineage>
</organism>
<keyword evidence="6" id="KW-0999">Mitochondrion inner membrane</keyword>
<protein>
    <recommendedName>
        <fullName evidence="3">ATP synthase subunit delta, mitochondrial</fullName>
    </recommendedName>
    <alternativeName>
        <fullName evidence="13">F-ATPase delta subunit</fullName>
    </alternativeName>
</protein>
<comment type="similarity">
    <text evidence="2">Belongs to the ATPase epsilon chain family.</text>
</comment>
<evidence type="ECO:0000256" key="14">
    <source>
        <dbReference type="ARBA" id="ARBA00045605"/>
    </source>
</evidence>
<accession>A0A1E5R646</accession>
<evidence type="ECO:0000256" key="10">
    <source>
        <dbReference type="ARBA" id="ARBA00023136"/>
    </source>
</evidence>
<evidence type="ECO:0000256" key="1">
    <source>
        <dbReference type="ARBA" id="ARBA00004273"/>
    </source>
</evidence>
<evidence type="ECO:0000313" key="16">
    <source>
        <dbReference type="EMBL" id="OEJ82377.1"/>
    </source>
</evidence>
<dbReference type="EMBL" id="LPNL01000008">
    <property type="protein sequence ID" value="OEJ82377.1"/>
    <property type="molecule type" value="Genomic_DNA"/>
</dbReference>
<evidence type="ECO:0000313" key="17">
    <source>
        <dbReference type="Proteomes" id="UP000095605"/>
    </source>
</evidence>
<comment type="subcellular location">
    <subcellularLocation>
        <location evidence="1">Mitochondrion inner membrane</location>
    </subcellularLocation>
</comment>
<dbReference type="PANTHER" id="PTHR13822">
    <property type="entry name" value="ATP SYNTHASE DELTA/EPSILON CHAIN"/>
    <property type="match status" value="1"/>
</dbReference>
<dbReference type="HAMAP" id="MF_00530">
    <property type="entry name" value="ATP_synth_epsil_bac"/>
    <property type="match status" value="1"/>
</dbReference>
<keyword evidence="10" id="KW-0472">Membrane</keyword>
<dbReference type="OrthoDB" id="270171at2759"/>
<dbReference type="Proteomes" id="UP000095605">
    <property type="component" value="Unassembled WGS sequence"/>
</dbReference>
<dbReference type="SUPFAM" id="SSF51344">
    <property type="entry name" value="Epsilon subunit of F1F0-ATP synthase N-terminal domain"/>
    <property type="match status" value="1"/>
</dbReference>
<evidence type="ECO:0000256" key="2">
    <source>
        <dbReference type="ARBA" id="ARBA00005712"/>
    </source>
</evidence>
<reference evidence="17" key="1">
    <citation type="journal article" date="2016" name="Genome Announc.">
        <title>Genome sequences of three species of Hanseniaspora isolated from spontaneous wine fermentations.</title>
        <authorList>
            <person name="Sternes P.R."/>
            <person name="Lee D."/>
            <person name="Kutyna D.R."/>
            <person name="Borneman A.R."/>
        </authorList>
    </citation>
    <scope>NUCLEOTIDE SEQUENCE [LARGE SCALE GENOMIC DNA]</scope>
    <source>
        <strain evidence="17">AWRI3578</strain>
    </source>
</reference>
<evidence type="ECO:0000256" key="9">
    <source>
        <dbReference type="ARBA" id="ARBA00023128"/>
    </source>
</evidence>
<evidence type="ECO:0000256" key="7">
    <source>
        <dbReference type="ARBA" id="ARBA00022946"/>
    </source>
</evidence>